<feature type="domain" description="TELO2 ARM repeat" evidence="11">
    <location>
        <begin position="297"/>
        <end position="451"/>
    </location>
</feature>
<feature type="region of interest" description="Disordered" evidence="9">
    <location>
        <begin position="459"/>
        <end position="542"/>
    </location>
</feature>
<dbReference type="InterPro" id="IPR057348">
    <property type="entry name" value="TELO2_ARM"/>
</dbReference>
<dbReference type="InterPro" id="IPR038528">
    <property type="entry name" value="TEL2_C_sf"/>
</dbReference>
<dbReference type="Proteomes" id="UP000515135">
    <property type="component" value="Unplaced"/>
</dbReference>
<name>A0A6P4XE04_BRABE</name>
<dbReference type="FunFam" id="1.25.40.720:FF:000003">
    <property type="entry name" value="Telomere length regulation protein TEL2 homolog"/>
    <property type="match status" value="1"/>
</dbReference>
<keyword evidence="7" id="KW-0472">Membrane</keyword>
<comment type="subcellular location">
    <subcellularLocation>
        <location evidence="3">Cytoplasm</location>
    </subcellularLocation>
    <subcellularLocation>
        <location evidence="2">Membrane</location>
    </subcellularLocation>
    <subcellularLocation>
        <location evidence="1">Nucleus</location>
    </subcellularLocation>
</comment>
<feature type="region of interest" description="Disordered" evidence="9">
    <location>
        <begin position="664"/>
        <end position="692"/>
    </location>
</feature>
<dbReference type="KEGG" id="bbel:109462672"/>
<dbReference type="OrthoDB" id="10258062at2759"/>
<dbReference type="PANTHER" id="PTHR15830:SF10">
    <property type="entry name" value="TELOMERE LENGTH REGULATION PROTEIN TEL2 HOMOLOG"/>
    <property type="match status" value="1"/>
</dbReference>
<dbReference type="InterPro" id="IPR016024">
    <property type="entry name" value="ARM-type_fold"/>
</dbReference>
<evidence type="ECO:0000259" key="11">
    <source>
        <dbReference type="Pfam" id="PF25320"/>
    </source>
</evidence>
<dbReference type="Pfam" id="PF10193">
    <property type="entry name" value="Telomere_reg-2"/>
    <property type="match status" value="1"/>
</dbReference>
<keyword evidence="12" id="KW-1185">Reference proteome</keyword>
<evidence type="ECO:0000259" key="10">
    <source>
        <dbReference type="Pfam" id="PF10193"/>
    </source>
</evidence>
<dbReference type="GO" id="GO:0016020">
    <property type="term" value="C:membrane"/>
    <property type="evidence" value="ECO:0007669"/>
    <property type="project" value="UniProtKB-SubCell"/>
</dbReference>
<feature type="compositionally biased region" description="Acidic residues" evidence="9">
    <location>
        <begin position="477"/>
        <end position="487"/>
    </location>
</feature>
<evidence type="ECO:0000256" key="9">
    <source>
        <dbReference type="SAM" id="MobiDB-lite"/>
    </source>
</evidence>
<dbReference type="InterPro" id="IPR019337">
    <property type="entry name" value="Telomere_length_regulation_dom"/>
</dbReference>
<evidence type="ECO:0000256" key="8">
    <source>
        <dbReference type="ARBA" id="ARBA00023242"/>
    </source>
</evidence>
<dbReference type="Pfam" id="PF25320">
    <property type="entry name" value="TELO2_ARM"/>
    <property type="match status" value="1"/>
</dbReference>
<dbReference type="GO" id="GO:0005634">
    <property type="term" value="C:nucleus"/>
    <property type="evidence" value="ECO:0007669"/>
    <property type="project" value="UniProtKB-SubCell"/>
</dbReference>
<evidence type="ECO:0000313" key="12">
    <source>
        <dbReference type="Proteomes" id="UP000515135"/>
    </source>
</evidence>
<accession>A0A6P4XE04</accession>
<reference evidence="13" key="1">
    <citation type="submission" date="2025-08" db="UniProtKB">
        <authorList>
            <consortium name="RefSeq"/>
        </authorList>
    </citation>
    <scope>IDENTIFICATION</scope>
    <source>
        <tissue evidence="13">Gonad</tissue>
    </source>
</reference>
<comment type="similarity">
    <text evidence="4">Belongs to the TEL2 family.</text>
</comment>
<evidence type="ECO:0000256" key="4">
    <source>
        <dbReference type="ARBA" id="ARBA00006133"/>
    </source>
</evidence>
<proteinExistence type="inferred from homology"/>
<feature type="compositionally biased region" description="Polar residues" evidence="9">
    <location>
        <begin position="505"/>
        <end position="521"/>
    </location>
</feature>
<evidence type="ECO:0000256" key="7">
    <source>
        <dbReference type="ARBA" id="ARBA00023136"/>
    </source>
</evidence>
<evidence type="ECO:0000256" key="1">
    <source>
        <dbReference type="ARBA" id="ARBA00004123"/>
    </source>
</evidence>
<dbReference type="GO" id="GO:0051083">
    <property type="term" value="P:'de novo' cotranslational protein folding"/>
    <property type="evidence" value="ECO:0007669"/>
    <property type="project" value="TreeGrafter"/>
</dbReference>
<dbReference type="PANTHER" id="PTHR15830">
    <property type="entry name" value="TELOMERE LENGTH REGULATION PROTEIN TEL2 FAMILY MEMBER"/>
    <property type="match status" value="1"/>
</dbReference>
<dbReference type="GO" id="GO:0051879">
    <property type="term" value="F:Hsp90 protein binding"/>
    <property type="evidence" value="ECO:0007669"/>
    <property type="project" value="TreeGrafter"/>
</dbReference>
<evidence type="ECO:0000313" key="13">
    <source>
        <dbReference type="RefSeq" id="XP_019614790.1"/>
    </source>
</evidence>
<evidence type="ECO:0000256" key="2">
    <source>
        <dbReference type="ARBA" id="ARBA00004370"/>
    </source>
</evidence>
<dbReference type="AlphaFoldDB" id="A0A6P4XE04"/>
<gene>
    <name evidence="13" type="primary">LOC109462672</name>
</gene>
<organism evidence="12 13">
    <name type="scientific">Branchiostoma belcheri</name>
    <name type="common">Amphioxus</name>
    <dbReference type="NCBI Taxonomy" id="7741"/>
    <lineage>
        <taxon>Eukaryota</taxon>
        <taxon>Metazoa</taxon>
        <taxon>Chordata</taxon>
        <taxon>Cephalochordata</taxon>
        <taxon>Leptocardii</taxon>
        <taxon>Amphioxiformes</taxon>
        <taxon>Branchiostomatidae</taxon>
        <taxon>Branchiostoma</taxon>
    </lineage>
</organism>
<dbReference type="GO" id="GO:0005829">
    <property type="term" value="C:cytosol"/>
    <property type="evidence" value="ECO:0007669"/>
    <property type="project" value="TreeGrafter"/>
</dbReference>
<dbReference type="Gene3D" id="1.25.40.720">
    <property type="entry name" value="Telomere length regulation protein 2, C-terminal domain"/>
    <property type="match status" value="2"/>
</dbReference>
<evidence type="ECO:0000256" key="3">
    <source>
        <dbReference type="ARBA" id="ARBA00004496"/>
    </source>
</evidence>
<dbReference type="SUPFAM" id="SSF48371">
    <property type="entry name" value="ARM repeat"/>
    <property type="match status" value="1"/>
</dbReference>
<dbReference type="GeneID" id="109462672"/>
<protein>
    <recommendedName>
        <fullName evidence="5">Telomere length regulation protein TEL2 homolog</fullName>
    </recommendedName>
</protein>
<dbReference type="RefSeq" id="XP_019614790.1">
    <property type="nucleotide sequence ID" value="XM_019759231.1"/>
</dbReference>
<sequence length="874" mass="99863">MSGDTKVRVRQLVWEVQNTLSTSKNPSEVSEALLRLSVLLPHHKTSKSQDFPDSRLSEAKKEFSQHHYVPFLEFLISKLSVDWLGRLGEERRRELLDGYFLDGVHQDAFIVLCSAVQKSSPSYKQDKCVSLLEQFLTQNKLTDMFWEQCSNLATGHMIQTNQSENSNRRQPRVHNALWEELVTILATIPDRMANKLQHRNRAAFYPEQYFQSLAMSMWETLEKVHGAIKASKDCSMAFLQLLLGKLCIQGHAGYLFVCPVLRVLLPRLRRWTRQDFVWQRVSCLLLTGVQDRCVESLVSHLVMQVSWYGVLSRLLGDGVLRSPKLKYILTHKCLLIRHYEQDCVVQNIMGYLADSPTRRPLLIQTLLRLLEVWSDSSAIKHTSYDQHAYLSKAILAGLAHLNSKDKQEHKQDLIRRLLEGVQHHIDSPVVKIRRLGMIVAESVTKTVDPDGQTLKFEYEEDEETTRLISLLTPPPDPGDEPEVEQETETVFLKKTPLPQKEDSTKTSSDAQEGKVTSPQNKEGSDSELDSDDDLEPYDMPEDVKMSKVKPPVYIRDCLDGLIADEDGDRVEACLGVCEQLVRRQPDNLEEVCVELVKILLHLQNSYAIPEFTRLRREAMLATAVFCPLQISQYLTTEFYAPNYTIMQRLDMLEVLVGAAQELSQPVEQKKDTRPEPLVQPLPAPAEQAGEPRHWREVVQRRIEKKTRRFAKGASKPDPTPVPNKFHHVAGHFFFPLLKNYDSRQNTLDMLGEDALVLGRLVYSLGAILYAAANTMVARQMAKSLLEFVWVLRFHTEPYVRQSLLFAVSMVILSVPAHVLTSDLQEEIVEGQQWLQDVLEKDTDAECQKLAVQTLMLLQNTLQQELGGRDTVDQK</sequence>
<dbReference type="FunFam" id="1.25.40.720:FF:000001">
    <property type="entry name" value="Telomere length regulation protein TEL2"/>
    <property type="match status" value="1"/>
</dbReference>
<keyword evidence="6" id="KW-0963">Cytoplasm</keyword>
<evidence type="ECO:0000256" key="5">
    <source>
        <dbReference type="ARBA" id="ARBA00018231"/>
    </source>
</evidence>
<dbReference type="InterPro" id="IPR051970">
    <property type="entry name" value="TEL2_Regulation"/>
</dbReference>
<evidence type="ECO:0000256" key="6">
    <source>
        <dbReference type="ARBA" id="ARBA00022490"/>
    </source>
</evidence>
<feature type="domain" description="Telomere length regulation protein conserved" evidence="10">
    <location>
        <begin position="551"/>
        <end position="659"/>
    </location>
</feature>
<dbReference type="GO" id="GO:0042162">
    <property type="term" value="F:telomeric DNA binding"/>
    <property type="evidence" value="ECO:0007669"/>
    <property type="project" value="TreeGrafter"/>
</dbReference>
<feature type="compositionally biased region" description="Acidic residues" evidence="9">
    <location>
        <begin position="525"/>
        <end position="540"/>
    </location>
</feature>
<keyword evidence="8" id="KW-0539">Nucleus</keyword>